<sequence length="351" mass="38512">MNEHDPSATRSSFDESLGRIGASSLPEWPNFPFEEQLKNQQDDQQSTISATLTPKSRFYPTRSSVQRGSGFFVRLKRMWTLFPIQDISWIVAFSFTIGSTAFVVNGFFLLLALIDPETNFLTETPYATPASSVLGTLIFLIGGYAGFLEGLNFGEKEMAVTDGERSVQVQRLRVSTSTPQADDDSKEVQTSSLEPLIGDSAFIYLPTMHQLRTTYTHSLSFHAGWVQFLGTIVFSLATLTSLPGVLTSSPSLIPALNLLPATLGGLLFIIASVLQMLYAQEAWWMPQPAKGDWQVGFWNAIGSLGFTMAGALPVLGTETATYVGTLADFWGSWAFLIGSVIQLYIVMGYYA</sequence>
<dbReference type="EMBL" id="KZ613965">
    <property type="protein sequence ID" value="PMD30851.1"/>
    <property type="molecule type" value="Genomic_DNA"/>
</dbReference>
<organism evidence="3 4">
    <name type="scientific">Hyaloscypha variabilis (strain UAMH 11265 / GT02V1 / F)</name>
    <name type="common">Meliniomyces variabilis</name>
    <dbReference type="NCBI Taxonomy" id="1149755"/>
    <lineage>
        <taxon>Eukaryota</taxon>
        <taxon>Fungi</taxon>
        <taxon>Dikarya</taxon>
        <taxon>Ascomycota</taxon>
        <taxon>Pezizomycotina</taxon>
        <taxon>Leotiomycetes</taxon>
        <taxon>Helotiales</taxon>
        <taxon>Hyaloscyphaceae</taxon>
        <taxon>Hyaloscypha</taxon>
        <taxon>Hyaloscypha variabilis</taxon>
    </lineage>
</organism>
<feature type="transmembrane region" description="Helical" evidence="2">
    <location>
        <begin position="252"/>
        <end position="274"/>
    </location>
</feature>
<accession>A0A2J6QX68</accession>
<evidence type="ECO:0000313" key="4">
    <source>
        <dbReference type="Proteomes" id="UP000235786"/>
    </source>
</evidence>
<feature type="transmembrane region" description="Helical" evidence="2">
    <location>
        <begin position="126"/>
        <end position="148"/>
    </location>
</feature>
<dbReference type="STRING" id="1149755.A0A2J6QX68"/>
<feature type="transmembrane region" description="Helical" evidence="2">
    <location>
        <begin position="225"/>
        <end position="246"/>
    </location>
</feature>
<gene>
    <name evidence="3" type="ORF">L207DRAFT_443062</name>
</gene>
<feature type="transmembrane region" description="Helical" evidence="2">
    <location>
        <begin position="295"/>
        <end position="315"/>
    </location>
</feature>
<keyword evidence="4" id="KW-1185">Reference proteome</keyword>
<reference evidence="3 4" key="1">
    <citation type="submission" date="2016-04" db="EMBL/GenBank/DDBJ databases">
        <title>A degradative enzymes factory behind the ericoid mycorrhizal symbiosis.</title>
        <authorList>
            <consortium name="DOE Joint Genome Institute"/>
            <person name="Martino E."/>
            <person name="Morin E."/>
            <person name="Grelet G."/>
            <person name="Kuo A."/>
            <person name="Kohler A."/>
            <person name="Daghino S."/>
            <person name="Barry K."/>
            <person name="Choi C."/>
            <person name="Cichocki N."/>
            <person name="Clum A."/>
            <person name="Copeland A."/>
            <person name="Hainaut M."/>
            <person name="Haridas S."/>
            <person name="Labutti K."/>
            <person name="Lindquist E."/>
            <person name="Lipzen A."/>
            <person name="Khouja H.-R."/>
            <person name="Murat C."/>
            <person name="Ohm R."/>
            <person name="Olson A."/>
            <person name="Spatafora J."/>
            <person name="Veneault-Fourrey C."/>
            <person name="Henrissat B."/>
            <person name="Grigoriev I."/>
            <person name="Martin F."/>
            <person name="Perotto S."/>
        </authorList>
    </citation>
    <scope>NUCLEOTIDE SEQUENCE [LARGE SCALE GENOMIC DNA]</scope>
    <source>
        <strain evidence="3 4">F</strain>
    </source>
</reference>
<protein>
    <recommendedName>
        <fullName evidence="5">Integral membrane protein</fullName>
    </recommendedName>
</protein>
<keyword evidence="2" id="KW-0812">Transmembrane</keyword>
<evidence type="ECO:0000256" key="1">
    <source>
        <dbReference type="SAM" id="MobiDB-lite"/>
    </source>
</evidence>
<evidence type="ECO:0008006" key="5">
    <source>
        <dbReference type="Google" id="ProtNLM"/>
    </source>
</evidence>
<feature type="transmembrane region" description="Helical" evidence="2">
    <location>
        <begin position="330"/>
        <end position="350"/>
    </location>
</feature>
<dbReference type="AlphaFoldDB" id="A0A2J6QX68"/>
<evidence type="ECO:0000256" key="2">
    <source>
        <dbReference type="SAM" id="Phobius"/>
    </source>
</evidence>
<dbReference type="OrthoDB" id="2603at2759"/>
<feature type="transmembrane region" description="Helical" evidence="2">
    <location>
        <begin position="87"/>
        <end position="114"/>
    </location>
</feature>
<dbReference type="Proteomes" id="UP000235786">
    <property type="component" value="Unassembled WGS sequence"/>
</dbReference>
<feature type="region of interest" description="Disordered" evidence="1">
    <location>
        <begin position="1"/>
        <end position="30"/>
    </location>
</feature>
<proteinExistence type="predicted"/>
<evidence type="ECO:0000313" key="3">
    <source>
        <dbReference type="EMBL" id="PMD30851.1"/>
    </source>
</evidence>
<keyword evidence="2" id="KW-1133">Transmembrane helix</keyword>
<name>A0A2J6QX68_HYAVF</name>
<feature type="compositionally biased region" description="Basic and acidic residues" evidence="1">
    <location>
        <begin position="1"/>
        <end position="17"/>
    </location>
</feature>
<keyword evidence="2" id="KW-0472">Membrane</keyword>